<dbReference type="Proteomes" id="UP000466831">
    <property type="component" value="Chromosome"/>
</dbReference>
<gene>
    <name evidence="1" type="ORF">MMARJ_21070</name>
</gene>
<accession>A0ABN5ZRS6</accession>
<proteinExistence type="predicted"/>
<reference evidence="1 2" key="1">
    <citation type="journal article" date="2019" name="Emerg. Microbes Infect.">
        <title>Comprehensive subspecies identification of 175 nontuberculous mycobacteria species based on 7547 genomic profiles.</title>
        <authorList>
            <person name="Matsumoto Y."/>
            <person name="Kinjo T."/>
            <person name="Motooka D."/>
            <person name="Nabeya D."/>
            <person name="Jung N."/>
            <person name="Uechi K."/>
            <person name="Horii T."/>
            <person name="Iida T."/>
            <person name="Fujita J."/>
            <person name="Nakamura S."/>
        </authorList>
    </citation>
    <scope>NUCLEOTIDE SEQUENCE [LARGE SCALE GENOMIC DNA]</scope>
    <source>
        <strain evidence="1 2">JCM 17324</strain>
    </source>
</reference>
<dbReference type="EMBL" id="AP022584">
    <property type="protein sequence ID" value="BBY11367.1"/>
    <property type="molecule type" value="Genomic_DNA"/>
</dbReference>
<protein>
    <submittedName>
        <fullName evidence="1">Uncharacterized protein</fullName>
    </submittedName>
</protein>
<evidence type="ECO:0000313" key="1">
    <source>
        <dbReference type="EMBL" id="BBY11367.1"/>
    </source>
</evidence>
<evidence type="ECO:0000313" key="2">
    <source>
        <dbReference type="Proteomes" id="UP000466831"/>
    </source>
</evidence>
<name>A0ABN5ZRS6_9MYCO</name>
<sequence length="82" mass="9284">MLRLGEVGGEARPADQLGRRIGDPELGVALLQREELVEHRVEFGVRDDRRVLDVVAKLVFTDRFGQVLPLPPNLGRYRISFC</sequence>
<organism evidence="1 2">
    <name type="scientific">Mycobacterium marseillense</name>
    <dbReference type="NCBI Taxonomy" id="701042"/>
    <lineage>
        <taxon>Bacteria</taxon>
        <taxon>Bacillati</taxon>
        <taxon>Actinomycetota</taxon>
        <taxon>Actinomycetes</taxon>
        <taxon>Mycobacteriales</taxon>
        <taxon>Mycobacteriaceae</taxon>
        <taxon>Mycobacterium</taxon>
        <taxon>Mycobacterium avium complex (MAC)</taxon>
    </lineage>
</organism>
<keyword evidence="2" id="KW-1185">Reference proteome</keyword>